<feature type="compositionally biased region" description="Polar residues" evidence="2">
    <location>
        <begin position="2234"/>
        <end position="2271"/>
    </location>
</feature>
<dbReference type="RefSeq" id="XP_027359702.1">
    <property type="nucleotide sequence ID" value="XM_027503901.1"/>
</dbReference>
<gene>
    <name evidence="4" type="primary">LOC113868393</name>
</gene>
<feature type="region of interest" description="Disordered" evidence="2">
    <location>
        <begin position="2160"/>
        <end position="2182"/>
    </location>
</feature>
<feature type="region of interest" description="Disordered" evidence="2">
    <location>
        <begin position="313"/>
        <end position="436"/>
    </location>
</feature>
<feature type="region of interest" description="Disordered" evidence="2">
    <location>
        <begin position="1"/>
        <end position="116"/>
    </location>
</feature>
<organism evidence="3 4">
    <name type="scientific">Abrus precatorius</name>
    <name type="common">Indian licorice</name>
    <name type="synonym">Glycine abrus</name>
    <dbReference type="NCBI Taxonomy" id="3816"/>
    <lineage>
        <taxon>Eukaryota</taxon>
        <taxon>Viridiplantae</taxon>
        <taxon>Streptophyta</taxon>
        <taxon>Embryophyta</taxon>
        <taxon>Tracheophyta</taxon>
        <taxon>Spermatophyta</taxon>
        <taxon>Magnoliopsida</taxon>
        <taxon>eudicotyledons</taxon>
        <taxon>Gunneridae</taxon>
        <taxon>Pentapetalae</taxon>
        <taxon>rosids</taxon>
        <taxon>fabids</taxon>
        <taxon>Fabales</taxon>
        <taxon>Fabaceae</taxon>
        <taxon>Papilionoideae</taxon>
        <taxon>50 kb inversion clade</taxon>
        <taxon>NPAAA clade</taxon>
        <taxon>indigoferoid/millettioid clade</taxon>
        <taxon>Abreae</taxon>
        <taxon>Abrus</taxon>
    </lineage>
</organism>
<feature type="region of interest" description="Disordered" evidence="2">
    <location>
        <begin position="919"/>
        <end position="991"/>
    </location>
</feature>
<feature type="compositionally biased region" description="Gly residues" evidence="2">
    <location>
        <begin position="76"/>
        <end position="90"/>
    </location>
</feature>
<name>A0A8B8LVC7_ABRPR</name>
<feature type="region of interest" description="Disordered" evidence="2">
    <location>
        <begin position="1392"/>
        <end position="1489"/>
    </location>
</feature>
<evidence type="ECO:0000256" key="2">
    <source>
        <dbReference type="SAM" id="MobiDB-lite"/>
    </source>
</evidence>
<feature type="compositionally biased region" description="Polar residues" evidence="2">
    <location>
        <begin position="1417"/>
        <end position="1426"/>
    </location>
</feature>
<dbReference type="PANTHER" id="PTHR31780">
    <property type="entry name" value="STRESS RESPONSE PROTEIN NST1-RELATED"/>
    <property type="match status" value="1"/>
</dbReference>
<dbReference type="PANTHER" id="PTHR31780:SF10">
    <property type="entry name" value="LD36051P"/>
    <property type="match status" value="1"/>
</dbReference>
<sequence>MANPPGAGTKFGSVNLNKAYGQGQQHGSGRTRGGGGAMVVLSRPRSSQKVGPKLSVPPPLNLPSLRKEHEKFDSLGSGGGATVGGGGSGSGSRPSSSGMGWTKPATATLTLQDKEPMDSVDGFSSVYVPPSTRSGVVGPTALEKAAVLRGEDFPSLRATLSSASGVSHKPKENLNQKEKHLGGDSLYREQKDGSRVSSLVDVNSNFKLSRGGVCNGLSENGNETRTIYGSSRAIEQGGGRQEGYFPGPLPLVKLSPRSDWADDERDTSHGLMERNKESRGFSKTEAYWDRDFDVPRVSVLLHKPAQSFDKRVLRDNDTGKVSSGEVSRLDPCVRTANKEGREGHYWRNPSFSKNDFGIQDARNERNGVGPCLNRETGKDNEYTPSPVRDNYQDDPGKRDKGYGQGGKPTWHNSAESYGGRGPEQHARDRFVSSDKYHRNRVDSVQNLVSKSSFSVGGKRLPVNDPLVSFGREKRTLPMSEKAFLEDPFTKDFGTSGFDGRDLLSVGLVVKKKKDVLKQTDFHDPIRESFEAELERVQRMQEQERQRIIEEQDRALELARREEEERLRQAREQEERQRRLEEEANEAAWQAEQERIEALMKAEEQRLAREEEKQRILLEEERRKQAAKQKLLELEQKIAMRQAEAAKGGNYNSSAVEEKMPGLVKERDTSRATDVGDWDDSERMVEKIMTSSSYDSSSLNRPLEIGSRPHFSKDISSTFVDRGKPANSWRRDVNENGSRSALHLQYQENGHNSDSPCRDSSIIRKPFRRKEYYAGAGLMSSRTYCKGGVSDSHCSKNTEIDSDFHENFVERLHDGWPRSHFHGNPFRQFPEHSYPNSESDGPYALGRSRYSVRQPRVLPPPLLASGHKAYGNGTDHPGPSAFLENEVQYNQAANRESTMPSGFDNRFCGQPEVVDTLQSTTENKDHEVETTPRCDYQSSLSVSSPPSSPTHISRDDLDESGNSEEDKSGTLSAPENESAEVSARARNENVDSSSFVESTVVVVDDDEWTTENIEQFQEHEEYDEDEDYQEGDDNIDLNQEFEDMCSEENGLSHMMDNLVLGFDEGVQVGLPNEEFERTSKDEETLFMAQQASIKTLEEHVSFENDGKALQPDDDSAAVNHNTSVFQESEKPTQELVIQHINTHSSLSSQSLGNVDASKNVLSTHNSIPTSGTHFPYSSMGQNPMSNVAAAPNQAELPIKLQFGLFSGPSLIPSPVPAIQIGSIRMPLPLHAQVGSPLSHVHPSQPPLFQFGQLRYTSPISQGIMPMGPQSMSFVQHNIPSDYSFNHKPGGHMPVHSGSGTSDCFIKNGMRPCSVDNQPGYSRHLSQGSRPSENAENVDVIKHGVTGTATGFQVDKQGSQIFVGKNSTTAFNANKSEGLNHARDASLHSISEEKDVMESKPQFPVPGGRGKKYIFTVKTPGSRSSGSLRVNRADSRRLLRKPRWNNQHTEFRVRDSDDKRQSSSLVLSDQFGSDNKSNISGRGTGICGRTRPRKTLANKLGKQTVESATENFQQIDSGSRAAKITDGKESINSLSISHSGHSNHKRNLCSEEGVDAPLQSGIICVFEQPGIEAPSDEDDFIEVRSKRQMLNDRREQREKEIKAKCRVAKMQRKPCSNLQNAVAIANSSKEWLSTEVATGDHPHLVAAGGHGITKVDVSSRFSSSVSSQLLAPIGTPPLKIDAQPDLTSLTNRSLQISGGGKGCEPGVLFESNKVDNVQALGSWGNVPISQQVMALTQTQLDEAMKPQEFDSQASIGDLASAVKEPSLPSLSILTKEKAFTSTSSPINSLLAGEKIQFGAVTTPTVLPFSNRPMSHGIGPSQSSRSDMQISHNLDGSSNDCNLFFDEKKHINESCGQLEDCEAEAEAAASAVAAAAISSDEIVGNGLGTCAVSVSDAKSFVAAGIDGITAVTMAGVSSEQQLDIQSRSKEPLSVSLPIDLSLETPPISLWPPIPNQQNSSNQIVSHFPGGTSHFPFYEMGPMMGGPVFAFGPHDESASTAQSQPLKCTTSASRPIGSWHQCHAGVDSFYGPPTGFAGPFITPPGGIPGVQGPPPMVVYNHFAPVGQFGQVGLSLMGTTYIPPGKQPDWKHNPPSSATGAGEVDMNMNMASSQRNAPNMPSPIQHLAPGSPLLPMASPLPMFDVSPFQSTEMSVQARWPHVHSSQVPSIPQSMPSHQGVHTSQYSNGPVDPPLNVNRFTASQTSTSDVNVNHLPDELGLVDHSNSTAAKLSAHSIVSNTPQQNSVPTQQQHDQSSGYTTNYQKGGSISLRNSSGGEWSHRRMGFQGRKQSLGADKSLSSSKVKQIYVAKQTLSGASTVS</sequence>
<keyword evidence="1" id="KW-0175">Coiled coil</keyword>
<keyword evidence="3" id="KW-1185">Reference proteome</keyword>
<dbReference type="OrthoDB" id="1931055at2759"/>
<feature type="region of interest" description="Disordered" evidence="2">
    <location>
        <begin position="2107"/>
        <end position="2127"/>
    </location>
</feature>
<feature type="coiled-coil region" evidence="1">
    <location>
        <begin position="526"/>
        <end position="643"/>
    </location>
</feature>
<evidence type="ECO:0000313" key="3">
    <source>
        <dbReference type="Proteomes" id="UP000694853"/>
    </source>
</evidence>
<feature type="compositionally biased region" description="Basic and acidic residues" evidence="2">
    <location>
        <begin position="921"/>
        <end position="931"/>
    </location>
</feature>
<feature type="compositionally biased region" description="Basic and acidic residues" evidence="2">
    <location>
        <begin position="336"/>
        <end position="345"/>
    </location>
</feature>
<feature type="region of interest" description="Disordered" evidence="2">
    <location>
        <begin position="161"/>
        <end position="183"/>
    </location>
</feature>
<proteinExistence type="predicted"/>
<feature type="compositionally biased region" description="Basic and acidic residues" evidence="2">
    <location>
        <begin position="169"/>
        <end position="183"/>
    </location>
</feature>
<feature type="compositionally biased region" description="Polar residues" evidence="2">
    <location>
        <begin position="1460"/>
        <end position="1479"/>
    </location>
</feature>
<feature type="compositionally biased region" description="Low complexity" evidence="2">
    <location>
        <begin position="91"/>
        <end position="100"/>
    </location>
</feature>
<feature type="region of interest" description="Disordered" evidence="2">
    <location>
        <begin position="2234"/>
        <end position="2296"/>
    </location>
</feature>
<reference evidence="3" key="1">
    <citation type="journal article" date="2019" name="Toxins">
        <title>Detection of Abrin-Like and Prepropulchellin-Like Toxin Genes and Transcripts Using Whole Genome Sequencing and Full-Length Transcript Sequencing of Abrus precatorius.</title>
        <authorList>
            <person name="Hovde B.T."/>
            <person name="Daligault H.E."/>
            <person name="Hanschen E.R."/>
            <person name="Kunde Y.A."/>
            <person name="Johnson M.B."/>
            <person name="Starkenburg S.R."/>
            <person name="Johnson S.L."/>
        </authorList>
    </citation>
    <scope>NUCLEOTIDE SEQUENCE [LARGE SCALE GENOMIC DNA]</scope>
</reference>
<feature type="region of interest" description="Disordered" evidence="2">
    <location>
        <begin position="255"/>
        <end position="280"/>
    </location>
</feature>
<dbReference type="CDD" id="cd22265">
    <property type="entry name" value="UDM1_RNF168"/>
    <property type="match status" value="1"/>
</dbReference>
<feature type="compositionally biased region" description="Gly residues" evidence="2">
    <location>
        <begin position="24"/>
        <end position="37"/>
    </location>
</feature>
<feature type="compositionally biased region" description="Basic and acidic residues" evidence="2">
    <location>
        <begin position="720"/>
        <end position="733"/>
    </location>
</feature>
<accession>A0A8B8LVC7</accession>
<dbReference type="InterPro" id="IPR051195">
    <property type="entry name" value="Fungal_stress_NST1"/>
</dbReference>
<feature type="compositionally biased region" description="Basic and acidic residues" evidence="2">
    <location>
        <begin position="422"/>
        <end position="436"/>
    </location>
</feature>
<dbReference type="GeneID" id="113868393"/>
<feature type="region of interest" description="Disordered" evidence="2">
    <location>
        <begin position="715"/>
        <end position="735"/>
    </location>
</feature>
<feature type="compositionally biased region" description="Basic and acidic residues" evidence="2">
    <location>
        <begin position="1447"/>
        <end position="1459"/>
    </location>
</feature>
<protein>
    <submittedName>
        <fullName evidence="4">Uncharacterized protein LOC113868393 isoform X1</fullName>
    </submittedName>
</protein>
<evidence type="ECO:0000256" key="1">
    <source>
        <dbReference type="SAM" id="Coils"/>
    </source>
</evidence>
<evidence type="ECO:0000313" key="4">
    <source>
        <dbReference type="RefSeq" id="XP_027359702.1"/>
    </source>
</evidence>
<dbReference type="Proteomes" id="UP000694853">
    <property type="component" value="Unplaced"/>
</dbReference>
<feature type="compositionally biased region" description="Basic and acidic residues" evidence="2">
    <location>
        <begin position="266"/>
        <end position="280"/>
    </location>
</feature>
<dbReference type="KEGG" id="aprc:113868393"/>
<feature type="compositionally biased region" description="Basic and acidic residues" evidence="2">
    <location>
        <begin position="390"/>
        <end position="401"/>
    </location>
</feature>
<feature type="region of interest" description="Disordered" evidence="2">
    <location>
        <begin position="862"/>
        <end position="881"/>
    </location>
</feature>
<reference evidence="4" key="2">
    <citation type="submission" date="2025-08" db="UniProtKB">
        <authorList>
            <consortium name="RefSeq"/>
        </authorList>
    </citation>
    <scope>IDENTIFICATION</scope>
    <source>
        <tissue evidence="4">Young leaves</tissue>
    </source>
</reference>